<evidence type="ECO:0000313" key="2">
    <source>
        <dbReference type="Proteomes" id="UP000218181"/>
    </source>
</evidence>
<dbReference type="InterPro" id="IPR025855">
    <property type="entry name" value="Replic_Relax"/>
</dbReference>
<dbReference type="EMBL" id="JXJU01000001">
    <property type="protein sequence ID" value="PCS01504.1"/>
    <property type="molecule type" value="Genomic_DNA"/>
</dbReference>
<gene>
    <name evidence="1" type="ORF">RT41_GL000268</name>
</gene>
<organism evidence="1 2">
    <name type="scientific">Lactococcus fujiensis JCM 16395</name>
    <dbReference type="NCBI Taxonomy" id="1291764"/>
    <lineage>
        <taxon>Bacteria</taxon>
        <taxon>Bacillati</taxon>
        <taxon>Bacillota</taxon>
        <taxon>Bacilli</taxon>
        <taxon>Lactobacillales</taxon>
        <taxon>Streptococcaceae</taxon>
        <taxon>Lactococcus</taxon>
    </lineage>
</organism>
<dbReference type="OrthoDB" id="4146863at2"/>
<dbReference type="AlphaFoldDB" id="A0A2A5RPZ8"/>
<dbReference type="STRING" id="1291764.GCA_001311235_00181"/>
<proteinExistence type="predicted"/>
<dbReference type="RefSeq" id="WP_054638928.1">
    <property type="nucleotide sequence ID" value="NZ_BBAL01000001.1"/>
</dbReference>
<accession>A0A2A5RPZ8</accession>
<sequence length="279" mass="31979">MSKYISKKQAHDIFQGLTERELKMLKLLNEAKFLTTDMIRRQFFNGYQTELAAKRATNRMTKKLELAGMIGKLPRRIGGYVKETYGGSAPSVWRLTEAGYKILRLKHTGLPPSRKHRTEGKPLFLEHQLGISEIATKLRELVIGGKISQLTIDFEPKCWRDFRNAGEFSILKPDLYAWLMNGGFEESYFLEIDRGTESPRRILAKCQIYVSYFNTGIEEKRSGITPYIVWLVPDEKRCAQILNLLREKMPEASILFQVVIENDLVPLIIGTESGEESNG</sequence>
<name>A0A2A5RPZ8_9LACT</name>
<dbReference type="Proteomes" id="UP000218181">
    <property type="component" value="Unassembled WGS sequence"/>
</dbReference>
<evidence type="ECO:0008006" key="3">
    <source>
        <dbReference type="Google" id="ProtNLM"/>
    </source>
</evidence>
<protein>
    <recommendedName>
        <fullName evidence="3">Replication-relaxation</fullName>
    </recommendedName>
</protein>
<keyword evidence="2" id="KW-1185">Reference proteome</keyword>
<comment type="caution">
    <text evidence="1">The sequence shown here is derived from an EMBL/GenBank/DDBJ whole genome shotgun (WGS) entry which is preliminary data.</text>
</comment>
<evidence type="ECO:0000313" key="1">
    <source>
        <dbReference type="EMBL" id="PCS01504.1"/>
    </source>
</evidence>
<reference evidence="1 2" key="1">
    <citation type="submission" date="2014-12" db="EMBL/GenBank/DDBJ databases">
        <title>Draft genome sequences of 10 type strains of Lactococcus.</title>
        <authorList>
            <person name="Sun Z."/>
            <person name="Zhong Z."/>
            <person name="Liu W."/>
            <person name="Zhang W."/>
            <person name="Zhang H."/>
        </authorList>
    </citation>
    <scope>NUCLEOTIDE SEQUENCE [LARGE SCALE GENOMIC DNA]</scope>
    <source>
        <strain evidence="1 2">JCM 16395</strain>
    </source>
</reference>
<dbReference type="Pfam" id="PF13814">
    <property type="entry name" value="Replic_Relax"/>
    <property type="match status" value="1"/>
</dbReference>